<dbReference type="InterPro" id="IPR001533">
    <property type="entry name" value="Pterin_deHydtase"/>
</dbReference>
<dbReference type="Pfam" id="PF01329">
    <property type="entry name" value="Pterin_4a"/>
    <property type="match status" value="1"/>
</dbReference>
<dbReference type="PANTHER" id="PTHR12599">
    <property type="entry name" value="PTERIN-4-ALPHA-CARBINOLAMINE DEHYDRATASE"/>
    <property type="match status" value="1"/>
</dbReference>
<keyword evidence="7" id="KW-1185">Reference proteome</keyword>
<evidence type="ECO:0000256" key="1">
    <source>
        <dbReference type="ARBA" id="ARBA00001554"/>
    </source>
</evidence>
<dbReference type="EC" id="4.2.1.96" evidence="3"/>
<keyword evidence="4" id="KW-0456">Lyase</keyword>
<gene>
    <name evidence="6" type="ORF">HDU87_003029</name>
</gene>
<dbReference type="SUPFAM" id="SSF55248">
    <property type="entry name" value="PCD-like"/>
    <property type="match status" value="1"/>
</dbReference>
<dbReference type="HAMAP" id="MF_00434">
    <property type="entry name" value="Pterin_4_alpha"/>
    <property type="match status" value="1"/>
</dbReference>
<dbReference type="EMBL" id="JADGJQ010000021">
    <property type="protein sequence ID" value="KAJ3179419.1"/>
    <property type="molecule type" value="Genomic_DNA"/>
</dbReference>
<proteinExistence type="inferred from homology"/>
<dbReference type="CDD" id="cd00914">
    <property type="entry name" value="PCD_DCoH_subfamily_b"/>
    <property type="match status" value="1"/>
</dbReference>
<evidence type="ECO:0000313" key="6">
    <source>
        <dbReference type="EMBL" id="KAJ3179419.1"/>
    </source>
</evidence>
<evidence type="ECO:0000256" key="4">
    <source>
        <dbReference type="ARBA" id="ARBA00023239"/>
    </source>
</evidence>
<evidence type="ECO:0000256" key="2">
    <source>
        <dbReference type="ARBA" id="ARBA00006472"/>
    </source>
</evidence>
<dbReference type="GO" id="GO:0006729">
    <property type="term" value="P:tetrahydrobiopterin biosynthetic process"/>
    <property type="evidence" value="ECO:0007669"/>
    <property type="project" value="InterPro"/>
</dbReference>
<dbReference type="Proteomes" id="UP001212152">
    <property type="component" value="Unassembled WGS sequence"/>
</dbReference>
<accession>A0AAD5TKQ9</accession>
<sequence>MHLRCSLAAQLPKRLSSATPCNAALLCRSSSPRASLTAFRLQRAAAATLPMSLRTTASIASRSSGLQKPVLPVVALTEAERTSHLANLPGWKYLTDGKRDDAIAKSFSFEDFNEAFAFMTRVAAHAEKMDHHPEWFNLYDKVDITLSTHDCNGISIRDIELAKLIDSEAARGKVSSVV</sequence>
<dbReference type="GO" id="GO:0008124">
    <property type="term" value="F:4-alpha-hydroxytetrahydrobiopterin dehydratase activity"/>
    <property type="evidence" value="ECO:0007669"/>
    <property type="project" value="UniProtKB-EC"/>
</dbReference>
<name>A0AAD5TKQ9_9FUNG</name>
<evidence type="ECO:0000313" key="7">
    <source>
        <dbReference type="Proteomes" id="UP001212152"/>
    </source>
</evidence>
<comment type="caution">
    <text evidence="6">The sequence shown here is derived from an EMBL/GenBank/DDBJ whole genome shotgun (WGS) entry which is preliminary data.</text>
</comment>
<dbReference type="Gene3D" id="3.30.1360.20">
    <property type="entry name" value="Transcriptional coactivator/pterin dehydratase"/>
    <property type="match status" value="1"/>
</dbReference>
<protein>
    <recommendedName>
        <fullName evidence="3">4a-hydroxytetrahydrobiopterin dehydratase</fullName>
        <ecNumber evidence="3">4.2.1.96</ecNumber>
    </recommendedName>
    <alternativeName>
        <fullName evidence="5">4-alpha-hydroxy-tetrahydropterin dehydratase</fullName>
    </alternativeName>
</protein>
<dbReference type="InterPro" id="IPR036428">
    <property type="entry name" value="PCD_sf"/>
</dbReference>
<dbReference type="NCBIfam" id="NF002018">
    <property type="entry name" value="PRK00823.1-3"/>
    <property type="match status" value="1"/>
</dbReference>
<organism evidence="6 7">
    <name type="scientific">Geranomyces variabilis</name>
    <dbReference type="NCBI Taxonomy" id="109894"/>
    <lineage>
        <taxon>Eukaryota</taxon>
        <taxon>Fungi</taxon>
        <taxon>Fungi incertae sedis</taxon>
        <taxon>Chytridiomycota</taxon>
        <taxon>Chytridiomycota incertae sedis</taxon>
        <taxon>Chytridiomycetes</taxon>
        <taxon>Spizellomycetales</taxon>
        <taxon>Powellomycetaceae</taxon>
        <taxon>Geranomyces</taxon>
    </lineage>
</organism>
<dbReference type="PANTHER" id="PTHR12599:SF0">
    <property type="entry name" value="PTERIN-4-ALPHA-CARBINOLAMINE DEHYDRATASE"/>
    <property type="match status" value="1"/>
</dbReference>
<reference evidence="6" key="1">
    <citation type="submission" date="2020-05" db="EMBL/GenBank/DDBJ databases">
        <title>Phylogenomic resolution of chytrid fungi.</title>
        <authorList>
            <person name="Stajich J.E."/>
            <person name="Amses K."/>
            <person name="Simmons R."/>
            <person name="Seto K."/>
            <person name="Myers J."/>
            <person name="Bonds A."/>
            <person name="Quandt C.A."/>
            <person name="Barry K."/>
            <person name="Liu P."/>
            <person name="Grigoriev I."/>
            <person name="Longcore J.E."/>
            <person name="James T.Y."/>
        </authorList>
    </citation>
    <scope>NUCLEOTIDE SEQUENCE</scope>
    <source>
        <strain evidence="6">JEL0379</strain>
    </source>
</reference>
<evidence type="ECO:0000256" key="3">
    <source>
        <dbReference type="ARBA" id="ARBA00013252"/>
    </source>
</evidence>
<comment type="similarity">
    <text evidence="2">Belongs to the pterin-4-alpha-carbinolamine dehydratase family.</text>
</comment>
<dbReference type="AlphaFoldDB" id="A0AAD5TKQ9"/>
<evidence type="ECO:0000256" key="5">
    <source>
        <dbReference type="ARBA" id="ARBA00030497"/>
    </source>
</evidence>
<comment type="catalytic activity">
    <reaction evidence="1">
        <text>(4aS,6R)-4a-hydroxy-L-erythro-5,6,7,8-tetrahydrobiopterin = (6R)-L-erythro-6,7-dihydrobiopterin + H2O</text>
        <dbReference type="Rhea" id="RHEA:11920"/>
        <dbReference type="ChEBI" id="CHEBI:15377"/>
        <dbReference type="ChEBI" id="CHEBI:15642"/>
        <dbReference type="ChEBI" id="CHEBI:43120"/>
        <dbReference type="EC" id="4.2.1.96"/>
    </reaction>
</comment>